<keyword evidence="1" id="KW-1185">Reference proteome</keyword>
<dbReference type="GeneID" id="106012064"/>
<evidence type="ECO:0000313" key="2">
    <source>
        <dbReference type="RefSeq" id="XP_012939230.1"/>
    </source>
</evidence>
<proteinExistence type="predicted"/>
<accession>A0ABM1A214</accession>
<sequence length="194" mass="20708">MSDANNAFATAYDLIATPVVPPGGDVVACTHSTPEFSVLFNESLAYDVVITARNPMDSTTVTKSVEIQEMVSGFLVVDGNSQVKANEVKLLNASFTAVGTKTCVYVDFGDGVKRIYSDFLPTCTHIASFSSVAIGDKLPLSSVYTMQHVYTTDGFYTVSATAQNDHSSETLTVSFSITALDCGKPAVDIHNRLV</sequence>
<dbReference type="Proteomes" id="UP000694888">
    <property type="component" value="Unplaced"/>
</dbReference>
<protein>
    <submittedName>
        <fullName evidence="2">Uncharacterized protein LOC106012064</fullName>
    </submittedName>
</protein>
<dbReference type="Gene3D" id="2.60.40.10">
    <property type="entry name" value="Immunoglobulins"/>
    <property type="match status" value="1"/>
</dbReference>
<dbReference type="InterPro" id="IPR013783">
    <property type="entry name" value="Ig-like_fold"/>
</dbReference>
<evidence type="ECO:0000313" key="1">
    <source>
        <dbReference type="Proteomes" id="UP000694888"/>
    </source>
</evidence>
<dbReference type="RefSeq" id="XP_012939230.1">
    <property type="nucleotide sequence ID" value="XM_013083776.2"/>
</dbReference>
<dbReference type="SUPFAM" id="SSF49299">
    <property type="entry name" value="PKD domain"/>
    <property type="match status" value="1"/>
</dbReference>
<gene>
    <name evidence="2" type="primary">LOC106012064</name>
</gene>
<reference evidence="2" key="1">
    <citation type="submission" date="2025-08" db="UniProtKB">
        <authorList>
            <consortium name="RefSeq"/>
        </authorList>
    </citation>
    <scope>IDENTIFICATION</scope>
</reference>
<name>A0ABM1A214_APLCA</name>
<dbReference type="InterPro" id="IPR035986">
    <property type="entry name" value="PKD_dom_sf"/>
</dbReference>
<organism evidence="1 2">
    <name type="scientific">Aplysia californica</name>
    <name type="common">California sea hare</name>
    <dbReference type="NCBI Taxonomy" id="6500"/>
    <lineage>
        <taxon>Eukaryota</taxon>
        <taxon>Metazoa</taxon>
        <taxon>Spiralia</taxon>
        <taxon>Lophotrochozoa</taxon>
        <taxon>Mollusca</taxon>
        <taxon>Gastropoda</taxon>
        <taxon>Heterobranchia</taxon>
        <taxon>Euthyneura</taxon>
        <taxon>Tectipleura</taxon>
        <taxon>Aplysiida</taxon>
        <taxon>Aplysioidea</taxon>
        <taxon>Aplysiidae</taxon>
        <taxon>Aplysia</taxon>
    </lineage>
</organism>